<protein>
    <submittedName>
        <fullName evidence="1">Uncharacterized protein</fullName>
    </submittedName>
</protein>
<dbReference type="KEGG" id="cyc:PCC7424_2338"/>
<organism evidence="1 2">
    <name type="scientific">Gloeothece citriformis (strain PCC 7424)</name>
    <name type="common">Cyanothece sp. (strain PCC 7424)</name>
    <dbReference type="NCBI Taxonomy" id="65393"/>
    <lineage>
        <taxon>Bacteria</taxon>
        <taxon>Bacillati</taxon>
        <taxon>Cyanobacteriota</taxon>
        <taxon>Cyanophyceae</taxon>
        <taxon>Oscillatoriophycideae</taxon>
        <taxon>Chroococcales</taxon>
        <taxon>Aphanothecaceae</taxon>
        <taxon>Gloeothece</taxon>
        <taxon>Gloeothece citriformis</taxon>
    </lineage>
</organism>
<dbReference type="RefSeq" id="WP_015954363.1">
    <property type="nucleotide sequence ID" value="NC_011729.1"/>
</dbReference>
<proteinExistence type="predicted"/>
<dbReference type="eggNOG" id="ENOG50322SH">
    <property type="taxonomic scope" value="Bacteria"/>
</dbReference>
<dbReference type="OrthoDB" id="9988825at2"/>
<reference evidence="2" key="1">
    <citation type="journal article" date="2011" name="MBio">
        <title>Novel metabolic attributes of the genus Cyanothece, comprising a group of unicellular nitrogen-fixing Cyanobacteria.</title>
        <authorList>
            <person name="Bandyopadhyay A."/>
            <person name="Elvitigala T."/>
            <person name="Welsh E."/>
            <person name="Stockel J."/>
            <person name="Liberton M."/>
            <person name="Min H."/>
            <person name="Sherman L.A."/>
            <person name="Pakrasi H.B."/>
        </authorList>
    </citation>
    <scope>NUCLEOTIDE SEQUENCE [LARGE SCALE GENOMIC DNA]</scope>
    <source>
        <strain evidence="2">PCC 7424</strain>
    </source>
</reference>
<dbReference type="AlphaFoldDB" id="B7KIS3"/>
<sequence length="111" mass="13342">MMSIQEQARFLQYRQRLRDLHRQATLLSRLSSEIRGKKAQIHQNQCFYKKAIAQFPLSLEVREKEIIQSYDHDNYKKTLIQPLVRHLRCSQRRTTAYHKNQPLTNCIAFLN</sequence>
<dbReference type="HOGENOM" id="CLU_2154195_0_0_3"/>
<dbReference type="Proteomes" id="UP000002384">
    <property type="component" value="Chromosome"/>
</dbReference>
<evidence type="ECO:0000313" key="1">
    <source>
        <dbReference type="EMBL" id="ACK70759.1"/>
    </source>
</evidence>
<evidence type="ECO:0000313" key="2">
    <source>
        <dbReference type="Proteomes" id="UP000002384"/>
    </source>
</evidence>
<keyword evidence="2" id="KW-1185">Reference proteome</keyword>
<name>B7KIS3_GLOC7</name>
<gene>
    <name evidence="1" type="ordered locus">PCC7424_2338</name>
</gene>
<accession>B7KIS3</accession>
<dbReference type="EMBL" id="CP001291">
    <property type="protein sequence ID" value="ACK70759.1"/>
    <property type="molecule type" value="Genomic_DNA"/>
</dbReference>